<organism evidence="7 8">
    <name type="scientific">Streptacidiphilus pinicola</name>
    <dbReference type="NCBI Taxonomy" id="2219663"/>
    <lineage>
        <taxon>Bacteria</taxon>
        <taxon>Bacillati</taxon>
        <taxon>Actinomycetota</taxon>
        <taxon>Actinomycetes</taxon>
        <taxon>Kitasatosporales</taxon>
        <taxon>Streptomycetaceae</taxon>
        <taxon>Streptacidiphilus</taxon>
    </lineage>
</organism>
<keyword evidence="3 5" id="KW-1133">Transmembrane helix</keyword>
<protein>
    <recommendedName>
        <fullName evidence="6">Ferric oxidoreductase domain-containing protein</fullName>
    </recommendedName>
</protein>
<sequence length="270" mass="29337">MPSWPRAAHLSFVVAGKGILNMITIASSLVSNCVKRPRAAVLGLFLALLFLPGIPAAHAASPAGPAPIPGSPLDAHNHGVPYDTGVHQIARLFALIAYVLMVATLLLGAILRMRYFERQVNRATVYGAHMTIGLSALIFGALHGLTFLYQPIWHIGTVRLLVPFLGPVQRFPVGCGVLGTELAIAVGCSVWLQRRLGYQRWLRFHQFAYLSFALVWLHVFLVHPEPRHLNLVAVGVALGAGVCLLAFLIRVLPSRSRLRQRAFRTGGGQA</sequence>
<feature type="transmembrane region" description="Helical" evidence="5">
    <location>
        <begin position="169"/>
        <end position="192"/>
    </location>
</feature>
<keyword evidence="2 5" id="KW-0812">Transmembrane</keyword>
<comment type="caution">
    <text evidence="7">The sequence shown here is derived from an EMBL/GenBank/DDBJ whole genome shotgun (WGS) entry which is preliminary data.</text>
</comment>
<evidence type="ECO:0000256" key="3">
    <source>
        <dbReference type="ARBA" id="ARBA00022989"/>
    </source>
</evidence>
<evidence type="ECO:0000256" key="2">
    <source>
        <dbReference type="ARBA" id="ARBA00022692"/>
    </source>
</evidence>
<evidence type="ECO:0000259" key="6">
    <source>
        <dbReference type="Pfam" id="PF01794"/>
    </source>
</evidence>
<dbReference type="AlphaFoldDB" id="A0A2X0IB07"/>
<accession>A0A2X0IB07</accession>
<feature type="transmembrane region" description="Helical" evidence="5">
    <location>
        <begin position="229"/>
        <end position="252"/>
    </location>
</feature>
<evidence type="ECO:0000313" key="8">
    <source>
        <dbReference type="Proteomes" id="UP000248889"/>
    </source>
</evidence>
<feature type="transmembrane region" description="Helical" evidence="5">
    <location>
        <begin position="204"/>
        <end position="223"/>
    </location>
</feature>
<dbReference type="EMBL" id="QKYN01000217">
    <property type="protein sequence ID" value="RAG80551.1"/>
    <property type="molecule type" value="Genomic_DNA"/>
</dbReference>
<keyword evidence="8" id="KW-1185">Reference proteome</keyword>
<dbReference type="OrthoDB" id="3668800at2"/>
<name>A0A2X0IB07_9ACTN</name>
<reference evidence="7 8" key="1">
    <citation type="submission" date="2018-06" db="EMBL/GenBank/DDBJ databases">
        <title>Streptacidiphilus pinicola sp. nov., isolated from pine grove soil.</title>
        <authorList>
            <person name="Roh S.G."/>
            <person name="Park S."/>
            <person name="Kim M.-K."/>
            <person name="Yun B.-R."/>
            <person name="Park J."/>
            <person name="Kim M.J."/>
            <person name="Kim Y.S."/>
            <person name="Kim S.B."/>
        </authorList>
    </citation>
    <scope>NUCLEOTIDE SEQUENCE [LARGE SCALE GENOMIC DNA]</scope>
    <source>
        <strain evidence="7 8">MMS16-CNU450</strain>
    </source>
</reference>
<gene>
    <name evidence="7" type="ORF">DN069_37495</name>
</gene>
<feature type="transmembrane region" description="Helical" evidence="5">
    <location>
        <begin position="89"/>
        <end position="111"/>
    </location>
</feature>
<dbReference type="InterPro" id="IPR013130">
    <property type="entry name" value="Fe3_Rdtase_TM_dom"/>
</dbReference>
<dbReference type="Pfam" id="PF01794">
    <property type="entry name" value="Ferric_reduct"/>
    <property type="match status" value="1"/>
</dbReference>
<evidence type="ECO:0000256" key="4">
    <source>
        <dbReference type="ARBA" id="ARBA00023136"/>
    </source>
</evidence>
<keyword evidence="4 5" id="KW-0472">Membrane</keyword>
<proteinExistence type="predicted"/>
<evidence type="ECO:0000256" key="5">
    <source>
        <dbReference type="SAM" id="Phobius"/>
    </source>
</evidence>
<comment type="subcellular location">
    <subcellularLocation>
        <location evidence="1">Membrane</location>
        <topology evidence="1">Multi-pass membrane protein</topology>
    </subcellularLocation>
</comment>
<feature type="domain" description="Ferric oxidoreductase" evidence="6">
    <location>
        <begin position="94"/>
        <end position="214"/>
    </location>
</feature>
<evidence type="ECO:0000313" key="7">
    <source>
        <dbReference type="EMBL" id="RAG80551.1"/>
    </source>
</evidence>
<feature type="transmembrane region" description="Helical" evidence="5">
    <location>
        <begin position="123"/>
        <end position="149"/>
    </location>
</feature>
<evidence type="ECO:0000256" key="1">
    <source>
        <dbReference type="ARBA" id="ARBA00004141"/>
    </source>
</evidence>
<dbReference type="Proteomes" id="UP000248889">
    <property type="component" value="Unassembled WGS sequence"/>
</dbReference>